<keyword evidence="3" id="KW-1185">Reference proteome</keyword>
<dbReference type="Proteomes" id="UP000249619">
    <property type="component" value="Unassembled WGS sequence"/>
</dbReference>
<gene>
    <name evidence="2" type="ORF">DDE83_000228</name>
</gene>
<proteinExistence type="predicted"/>
<dbReference type="AlphaFoldDB" id="A0A364NG97"/>
<dbReference type="PANTHER" id="PTHR42085:SF1">
    <property type="entry name" value="F-BOX DOMAIN-CONTAINING PROTEIN"/>
    <property type="match status" value="1"/>
</dbReference>
<feature type="region of interest" description="Disordered" evidence="1">
    <location>
        <begin position="83"/>
        <end position="108"/>
    </location>
</feature>
<organism evidence="2 3">
    <name type="scientific">Stemphylium lycopersici</name>
    <name type="common">Tomato gray leaf spot disease fungus</name>
    <name type="synonym">Thyrospora lycopersici</name>
    <dbReference type="NCBI Taxonomy" id="183478"/>
    <lineage>
        <taxon>Eukaryota</taxon>
        <taxon>Fungi</taxon>
        <taxon>Dikarya</taxon>
        <taxon>Ascomycota</taxon>
        <taxon>Pezizomycotina</taxon>
        <taxon>Dothideomycetes</taxon>
        <taxon>Pleosporomycetidae</taxon>
        <taxon>Pleosporales</taxon>
        <taxon>Pleosporineae</taxon>
        <taxon>Pleosporaceae</taxon>
        <taxon>Stemphylium</taxon>
    </lineage>
</organism>
<evidence type="ECO:0000256" key="1">
    <source>
        <dbReference type="SAM" id="MobiDB-lite"/>
    </source>
</evidence>
<dbReference type="EMBL" id="QGDH01000003">
    <property type="protein sequence ID" value="RAR16355.1"/>
    <property type="molecule type" value="Genomic_DNA"/>
</dbReference>
<reference evidence="3" key="1">
    <citation type="submission" date="2018-05" db="EMBL/GenBank/DDBJ databases">
        <title>Draft genome sequence of Stemphylium lycopersici strain CIDEFI 213.</title>
        <authorList>
            <person name="Medina R."/>
            <person name="Franco M.E.E."/>
            <person name="Lucentini C.G."/>
            <person name="Saparrat M.C.N."/>
            <person name="Balatti P.A."/>
        </authorList>
    </citation>
    <scope>NUCLEOTIDE SEQUENCE [LARGE SCALE GENOMIC DNA]</scope>
    <source>
        <strain evidence="3">CIDEFI 213</strain>
    </source>
</reference>
<dbReference type="InterPro" id="IPR038883">
    <property type="entry name" value="AN11006-like"/>
</dbReference>
<evidence type="ECO:0000313" key="3">
    <source>
        <dbReference type="Proteomes" id="UP000249619"/>
    </source>
</evidence>
<comment type="caution">
    <text evidence="2">The sequence shown here is derived from an EMBL/GenBank/DDBJ whole genome shotgun (WGS) entry which is preliminary data.</text>
</comment>
<feature type="compositionally biased region" description="Acidic residues" evidence="1">
    <location>
        <begin position="94"/>
        <end position="103"/>
    </location>
</feature>
<accession>A0A364NG97</accession>
<evidence type="ECO:0000313" key="2">
    <source>
        <dbReference type="EMBL" id="RAR16355.1"/>
    </source>
</evidence>
<sequence length="311" mass="34551">MAGSTTPTTATTCSPFLDVLPPELRLHIYSHLLVASTPLKGQLARQDKEYDLHTAILRTNKQIHHEARSIFFGRNTFYITSIPPTHPANHDPHSDDDEEEEEGSGAFEPPLQLRDLSLVRHVEIDLLYYPRSMQTIRDRRTGVWKPVCVGAQRYSTSLSYLLSAVETSLLSLKLCADTRRYVDEAKLCNSNTSTTTTGSGFGGPNKEKDDRLELQRVLTGFYMADANPLFRKALARIDVANIALHFDFPESYFDFVVAKKVLCSQSLVELAGQVLGVRSIIRLEAAKQDSGEGNEVAREGPVTLIPGFASI</sequence>
<dbReference type="PANTHER" id="PTHR42085">
    <property type="entry name" value="F-BOX DOMAIN-CONTAINING PROTEIN"/>
    <property type="match status" value="1"/>
</dbReference>
<protein>
    <submittedName>
        <fullName evidence="2">Uncharacterized protein</fullName>
    </submittedName>
</protein>
<name>A0A364NG97_STELY</name>